<dbReference type="Proteomes" id="UP000199017">
    <property type="component" value="Unassembled WGS sequence"/>
</dbReference>
<dbReference type="PROSITE" id="PS00894">
    <property type="entry name" value="HTH_DEOR_1"/>
    <property type="match status" value="1"/>
</dbReference>
<feature type="domain" description="HTH deoR-type" evidence="4">
    <location>
        <begin position="3"/>
        <end position="58"/>
    </location>
</feature>
<dbReference type="SUPFAM" id="SSF100950">
    <property type="entry name" value="NagB/RpiA/CoA transferase-like"/>
    <property type="match status" value="1"/>
</dbReference>
<organism evidence="5 6">
    <name type="scientific">Alteribacillus bidgolensis</name>
    <dbReference type="NCBI Taxonomy" id="930129"/>
    <lineage>
        <taxon>Bacteria</taxon>
        <taxon>Bacillati</taxon>
        <taxon>Bacillota</taxon>
        <taxon>Bacilli</taxon>
        <taxon>Bacillales</taxon>
        <taxon>Bacillaceae</taxon>
        <taxon>Alteribacillus</taxon>
    </lineage>
</organism>
<dbReference type="InterPro" id="IPR014036">
    <property type="entry name" value="DeoR-like_C"/>
</dbReference>
<dbReference type="InterPro" id="IPR050313">
    <property type="entry name" value="Carb_Metab_HTH_regulators"/>
</dbReference>
<dbReference type="InterPro" id="IPR001034">
    <property type="entry name" value="DeoR_HTH"/>
</dbReference>
<keyword evidence="6" id="KW-1185">Reference proteome</keyword>
<gene>
    <name evidence="5" type="ORF">SAMN05216352_1033</name>
</gene>
<evidence type="ECO:0000313" key="5">
    <source>
        <dbReference type="EMBL" id="SDH83170.1"/>
    </source>
</evidence>
<dbReference type="Gene3D" id="3.40.50.1360">
    <property type="match status" value="1"/>
</dbReference>
<evidence type="ECO:0000313" key="6">
    <source>
        <dbReference type="Proteomes" id="UP000199017"/>
    </source>
</evidence>
<dbReference type="PANTHER" id="PTHR30363:SF44">
    <property type="entry name" value="AGA OPERON TRANSCRIPTIONAL REPRESSOR-RELATED"/>
    <property type="match status" value="1"/>
</dbReference>
<dbReference type="Pfam" id="PF08220">
    <property type="entry name" value="HTH_DeoR"/>
    <property type="match status" value="1"/>
</dbReference>
<dbReference type="PRINTS" id="PR00037">
    <property type="entry name" value="HTHLACR"/>
</dbReference>
<dbReference type="SUPFAM" id="SSF46785">
    <property type="entry name" value="Winged helix' DNA-binding domain"/>
    <property type="match status" value="1"/>
</dbReference>
<dbReference type="InterPro" id="IPR036388">
    <property type="entry name" value="WH-like_DNA-bd_sf"/>
</dbReference>
<dbReference type="PROSITE" id="PS51000">
    <property type="entry name" value="HTH_DEOR_2"/>
    <property type="match status" value="1"/>
</dbReference>
<protein>
    <submittedName>
        <fullName evidence="5">Transcriptional regulator, DeoR family</fullName>
    </submittedName>
</protein>
<reference evidence="5 6" key="1">
    <citation type="submission" date="2016-10" db="EMBL/GenBank/DDBJ databases">
        <authorList>
            <person name="de Groot N.N."/>
        </authorList>
    </citation>
    <scope>NUCLEOTIDE SEQUENCE [LARGE SCALE GENOMIC DNA]</scope>
    <source>
        <strain evidence="6">P4B,CCM 7963,CECT 7998,DSM 25260,IBRC-M 10614,KCTC 13821</strain>
    </source>
</reference>
<dbReference type="AlphaFoldDB" id="A0A1G8FM02"/>
<proteinExistence type="predicted"/>
<dbReference type="GO" id="GO:0003677">
    <property type="term" value="F:DNA binding"/>
    <property type="evidence" value="ECO:0007669"/>
    <property type="project" value="UniProtKB-KW"/>
</dbReference>
<dbReference type="OrthoDB" id="9798651at2"/>
<dbReference type="InterPro" id="IPR036390">
    <property type="entry name" value="WH_DNA-bd_sf"/>
</dbReference>
<dbReference type="SMART" id="SM01134">
    <property type="entry name" value="DeoRC"/>
    <property type="match status" value="1"/>
</dbReference>
<dbReference type="Gene3D" id="1.10.10.10">
    <property type="entry name" value="Winged helix-like DNA-binding domain superfamily/Winged helix DNA-binding domain"/>
    <property type="match status" value="1"/>
</dbReference>
<dbReference type="InterPro" id="IPR037171">
    <property type="entry name" value="NagB/RpiA_transferase-like"/>
</dbReference>
<keyword evidence="3" id="KW-0804">Transcription</keyword>
<evidence type="ECO:0000256" key="3">
    <source>
        <dbReference type="ARBA" id="ARBA00023163"/>
    </source>
</evidence>
<name>A0A1G8FM02_9BACI</name>
<dbReference type="Pfam" id="PF00455">
    <property type="entry name" value="DeoRC"/>
    <property type="match status" value="1"/>
</dbReference>
<dbReference type="PANTHER" id="PTHR30363">
    <property type="entry name" value="HTH-TYPE TRANSCRIPTIONAL REGULATOR SRLR-RELATED"/>
    <property type="match status" value="1"/>
</dbReference>
<evidence type="ECO:0000256" key="1">
    <source>
        <dbReference type="ARBA" id="ARBA00023015"/>
    </source>
</evidence>
<keyword evidence="2" id="KW-0238">DNA-binding</keyword>
<dbReference type="SMART" id="SM00420">
    <property type="entry name" value="HTH_DEOR"/>
    <property type="match status" value="1"/>
</dbReference>
<accession>A0A1G8FM02</accession>
<dbReference type="InterPro" id="IPR018356">
    <property type="entry name" value="Tscrpt_reg_HTH_DeoR_CS"/>
</dbReference>
<evidence type="ECO:0000259" key="4">
    <source>
        <dbReference type="PROSITE" id="PS51000"/>
    </source>
</evidence>
<dbReference type="EMBL" id="FNDU01000003">
    <property type="protein sequence ID" value="SDH83170.1"/>
    <property type="molecule type" value="Genomic_DNA"/>
</dbReference>
<evidence type="ECO:0000256" key="2">
    <source>
        <dbReference type="ARBA" id="ARBA00023125"/>
    </source>
</evidence>
<keyword evidence="1" id="KW-0805">Transcription regulation</keyword>
<dbReference type="STRING" id="930129.SAMN05216352_1033"/>
<sequence length="262" mass="29277">MLIAERQQRIVELVNERESVRVSELSKVFSVTEETIRRDLEKLEKNKKLARSHGGAVSLQPSDSSETPYTKREIINVKEKKQIALEAVKHVNSGDKIILDASTTAWYMAKALPDEPLTVLTNSIKVALELSDKKEITVISTGGTLLSKSLSYVGPLAEASLKTYFVDKTFISCKGLHTERGMSESDEHQTIIKRTMVNCAERTYVLVDYSKFGVQDFSRIDQLDAIHRVITDHNASPSALQQLEDKGIEVTVVDTVSQQEVI</sequence>
<dbReference type="GO" id="GO:0003700">
    <property type="term" value="F:DNA-binding transcription factor activity"/>
    <property type="evidence" value="ECO:0007669"/>
    <property type="project" value="InterPro"/>
</dbReference>
<dbReference type="RefSeq" id="WP_091582137.1">
    <property type="nucleotide sequence ID" value="NZ_FNDU01000003.1"/>
</dbReference>